<evidence type="ECO:0000259" key="2">
    <source>
        <dbReference type="Pfam" id="PF07717"/>
    </source>
</evidence>
<organism evidence="3 4">
    <name type="scientific">Dunaliella salina</name>
    <name type="common">Green alga</name>
    <name type="synonym">Protococcus salinus</name>
    <dbReference type="NCBI Taxonomy" id="3046"/>
    <lineage>
        <taxon>Eukaryota</taxon>
        <taxon>Viridiplantae</taxon>
        <taxon>Chlorophyta</taxon>
        <taxon>core chlorophytes</taxon>
        <taxon>Chlorophyceae</taxon>
        <taxon>CS clade</taxon>
        <taxon>Chlamydomonadales</taxon>
        <taxon>Dunaliellaceae</taxon>
        <taxon>Dunaliella</taxon>
    </lineage>
</organism>
<feature type="domain" description="DEAD-box helicase OB fold" evidence="2">
    <location>
        <begin position="15"/>
        <end position="87"/>
    </location>
</feature>
<keyword evidence="4" id="KW-1185">Reference proteome</keyword>
<accession>A0ABQ7FU07</accession>
<keyword evidence="1" id="KW-0378">Hydrolase</keyword>
<dbReference type="Proteomes" id="UP000815325">
    <property type="component" value="Unassembled WGS sequence"/>
</dbReference>
<gene>
    <name evidence="3" type="ORF">DUNSADRAFT_9156</name>
</gene>
<evidence type="ECO:0000313" key="4">
    <source>
        <dbReference type="Proteomes" id="UP000815325"/>
    </source>
</evidence>
<keyword evidence="1" id="KW-0547">Nucleotide-binding</keyword>
<keyword evidence="1" id="KW-0067">ATP-binding</keyword>
<dbReference type="EMBL" id="MU072750">
    <property type="protein sequence ID" value="KAF5825506.1"/>
    <property type="molecule type" value="Genomic_DNA"/>
</dbReference>
<dbReference type="InterPro" id="IPR011709">
    <property type="entry name" value="DEAD-box_helicase_OB_fold"/>
</dbReference>
<comment type="caution">
    <text evidence="3">The sequence shown here is derived from an EMBL/GenBank/DDBJ whole genome shotgun (WGS) entry which is preliminary data.</text>
</comment>
<name>A0ABQ7FU07_DUNSA</name>
<evidence type="ECO:0000313" key="3">
    <source>
        <dbReference type="EMBL" id="KAF5825506.1"/>
    </source>
</evidence>
<evidence type="ECO:0000256" key="1">
    <source>
        <dbReference type="ARBA" id="ARBA00022806"/>
    </source>
</evidence>
<dbReference type="Pfam" id="PF07717">
    <property type="entry name" value="OB_NTP_bind"/>
    <property type="match status" value="1"/>
</dbReference>
<protein>
    <recommendedName>
        <fullName evidence="2">DEAD-box helicase OB fold domain-containing protein</fullName>
    </recommendedName>
</protein>
<proteinExistence type="predicted"/>
<feature type="non-terminal residue" evidence="3">
    <location>
        <position position="89"/>
    </location>
</feature>
<sequence>MELPINSCAANARFLKAAVMAGFYPSVLRIQNPPPTYVKVEGGTVEAEASPAAIKFFDRTRGRAFMHPTSVNFSVGKFESSWLVYTQVR</sequence>
<reference evidence="3" key="1">
    <citation type="submission" date="2017-08" db="EMBL/GenBank/DDBJ databases">
        <authorList>
            <person name="Polle J.E."/>
            <person name="Barry K."/>
            <person name="Cushman J."/>
            <person name="Schmutz J."/>
            <person name="Tran D."/>
            <person name="Hathwaick L.T."/>
            <person name="Yim W.C."/>
            <person name="Jenkins J."/>
            <person name="Mckie-Krisberg Z.M."/>
            <person name="Prochnik S."/>
            <person name="Lindquist E."/>
            <person name="Dockter R.B."/>
            <person name="Adam C."/>
            <person name="Molina H."/>
            <person name="Bunkerborg J."/>
            <person name="Jin E."/>
            <person name="Buchheim M."/>
            <person name="Magnuson J."/>
        </authorList>
    </citation>
    <scope>NUCLEOTIDE SEQUENCE</scope>
    <source>
        <strain evidence="3">CCAP 19/18</strain>
    </source>
</reference>
<keyword evidence="1" id="KW-0347">Helicase</keyword>